<comment type="caution">
    <text evidence="2">The sequence shown here is derived from an EMBL/GenBank/DDBJ whole genome shotgun (WGS) entry which is preliminary data.</text>
</comment>
<gene>
    <name evidence="2" type="ORF">GN958_ATG20642</name>
</gene>
<evidence type="ECO:0000256" key="1">
    <source>
        <dbReference type="SAM" id="MobiDB-lite"/>
    </source>
</evidence>
<protein>
    <submittedName>
        <fullName evidence="2">Uncharacterized protein</fullName>
    </submittedName>
</protein>
<accession>A0A8S9TTE3</accession>
<dbReference type="AlphaFoldDB" id="A0A8S9TTE3"/>
<feature type="non-terminal residue" evidence="2">
    <location>
        <position position="1"/>
    </location>
</feature>
<sequence>TLDDYWSKYRQPTPCDCSLSLKSHCSSCRIILELAPSATDRLRIRSLLPLEAMESLSTSGPSAQQQLRSFMALPADDEMAQLILEELSFSRRSFTGVAAEIANSPSSMSVSGLNSISEDEEDEEDE</sequence>
<reference evidence="2" key="1">
    <citation type="submission" date="2020-03" db="EMBL/GenBank/DDBJ databases">
        <title>Hybrid Assembly of Korean Phytophthora infestans isolates.</title>
        <authorList>
            <person name="Prokchorchik M."/>
            <person name="Lee Y."/>
            <person name="Seo J."/>
            <person name="Cho J.-H."/>
            <person name="Park Y.-E."/>
            <person name="Jang D.-C."/>
            <person name="Im J.-S."/>
            <person name="Choi J.-G."/>
            <person name="Park H.-J."/>
            <person name="Lee G.-B."/>
            <person name="Lee Y.-G."/>
            <person name="Hong S.-Y."/>
            <person name="Cho K."/>
            <person name="Sohn K.H."/>
        </authorList>
    </citation>
    <scope>NUCLEOTIDE SEQUENCE</scope>
    <source>
        <strain evidence="2">KR_2_A2</strain>
    </source>
</reference>
<proteinExistence type="predicted"/>
<evidence type="ECO:0000313" key="2">
    <source>
        <dbReference type="EMBL" id="KAF4130227.1"/>
    </source>
</evidence>
<dbReference type="Proteomes" id="UP000704712">
    <property type="component" value="Unassembled WGS sequence"/>
</dbReference>
<feature type="compositionally biased region" description="Polar residues" evidence="1">
    <location>
        <begin position="105"/>
        <end position="116"/>
    </location>
</feature>
<feature type="region of interest" description="Disordered" evidence="1">
    <location>
        <begin position="105"/>
        <end position="126"/>
    </location>
</feature>
<organism evidence="2 3">
    <name type="scientific">Phytophthora infestans</name>
    <name type="common">Potato late blight agent</name>
    <name type="synonym">Botrytis infestans</name>
    <dbReference type="NCBI Taxonomy" id="4787"/>
    <lineage>
        <taxon>Eukaryota</taxon>
        <taxon>Sar</taxon>
        <taxon>Stramenopiles</taxon>
        <taxon>Oomycota</taxon>
        <taxon>Peronosporomycetes</taxon>
        <taxon>Peronosporales</taxon>
        <taxon>Peronosporaceae</taxon>
        <taxon>Phytophthora</taxon>
    </lineage>
</organism>
<dbReference type="EMBL" id="JAACNO010002868">
    <property type="protein sequence ID" value="KAF4130227.1"/>
    <property type="molecule type" value="Genomic_DNA"/>
</dbReference>
<name>A0A8S9TTE3_PHYIN</name>
<evidence type="ECO:0000313" key="3">
    <source>
        <dbReference type="Proteomes" id="UP000704712"/>
    </source>
</evidence>
<feature type="compositionally biased region" description="Acidic residues" evidence="1">
    <location>
        <begin position="117"/>
        <end position="126"/>
    </location>
</feature>